<accession>D5AD25</accession>
<reference evidence="2" key="1">
    <citation type="submission" date="2010-04" db="EMBL/GenBank/DDBJ databases">
        <authorList>
            <person name="Reid K.E."/>
            <person name="Liao N."/>
            <person name="Chan S."/>
            <person name="Docking R."/>
            <person name="Taylor G."/>
            <person name="Moore R."/>
            <person name="Mayo M."/>
            <person name="Munro S."/>
            <person name="King J."/>
            <person name="Yanchuk A."/>
            <person name="Holt R."/>
            <person name="Jones S."/>
            <person name="Marra M."/>
            <person name="Ritland C.E."/>
            <person name="Ritland K."/>
            <person name="Bohlmann J."/>
        </authorList>
    </citation>
    <scope>NUCLEOTIDE SEQUENCE</scope>
    <source>
        <tissue evidence="2">Bud</tissue>
    </source>
</reference>
<name>D5AD25_PICSI</name>
<dbReference type="AlphaFoldDB" id="D5AD25"/>
<dbReference type="PANTHER" id="PTHR35740:SF1">
    <property type="entry name" value="OS12G0111700 PROTEIN"/>
    <property type="match status" value="1"/>
</dbReference>
<proteinExistence type="evidence at transcript level"/>
<feature type="region of interest" description="Disordered" evidence="1">
    <location>
        <begin position="48"/>
        <end position="191"/>
    </location>
</feature>
<dbReference type="EMBL" id="BT124174">
    <property type="protein sequence ID" value="ADE77444.1"/>
    <property type="molecule type" value="mRNA"/>
</dbReference>
<sequence>MASEHKKFGKNRAPLADCTNTPPKSISRPRRACGAYASPSINAQFTFKLPADPENRPNNVENAATPEGHLRENSSSGHNFSTPQAVFPAVDTSPLAKENADESFTDFRVYSKRRQTKGRALGTLSSSCPPLRRPSSRSPAVERSHQYRNQGADVRKRRPIDASTDLPESGSLKKVQRRRNSMPSNGGRCSFPESFVREQQAHFAEVDAFALQEEELSDGSSV</sequence>
<protein>
    <submittedName>
        <fullName evidence="2">Uncharacterized protein</fullName>
    </submittedName>
</protein>
<feature type="region of interest" description="Disordered" evidence="1">
    <location>
        <begin position="1"/>
        <end position="33"/>
    </location>
</feature>
<feature type="compositionally biased region" description="Polar residues" evidence="1">
    <location>
        <begin position="73"/>
        <end position="84"/>
    </location>
</feature>
<organism evidence="2">
    <name type="scientific">Picea sitchensis</name>
    <name type="common">Sitka spruce</name>
    <name type="synonym">Pinus sitchensis</name>
    <dbReference type="NCBI Taxonomy" id="3332"/>
    <lineage>
        <taxon>Eukaryota</taxon>
        <taxon>Viridiplantae</taxon>
        <taxon>Streptophyta</taxon>
        <taxon>Embryophyta</taxon>
        <taxon>Tracheophyta</taxon>
        <taxon>Spermatophyta</taxon>
        <taxon>Pinopsida</taxon>
        <taxon>Pinidae</taxon>
        <taxon>Conifers I</taxon>
        <taxon>Pinales</taxon>
        <taxon>Pinaceae</taxon>
        <taxon>Picea</taxon>
    </lineage>
</organism>
<evidence type="ECO:0000256" key="1">
    <source>
        <dbReference type="SAM" id="MobiDB-lite"/>
    </source>
</evidence>
<dbReference type="PANTHER" id="PTHR35740">
    <property type="entry name" value="OS12G0111700 PROTEIN"/>
    <property type="match status" value="1"/>
</dbReference>
<evidence type="ECO:0000313" key="2">
    <source>
        <dbReference type="EMBL" id="ADE77444.1"/>
    </source>
</evidence>